<dbReference type="PANTHER" id="PTHR43072">
    <property type="entry name" value="N-ACETYLTRANSFERASE"/>
    <property type="match status" value="1"/>
</dbReference>
<dbReference type="PANTHER" id="PTHR43072:SF23">
    <property type="entry name" value="UPF0039 PROTEIN C11D3.02C"/>
    <property type="match status" value="1"/>
</dbReference>
<proteinExistence type="predicted"/>
<dbReference type="EMBL" id="LNXV01000033">
    <property type="protein sequence ID" value="KTC78105.1"/>
    <property type="molecule type" value="Genomic_DNA"/>
</dbReference>
<gene>
    <name evidence="4" type="primary">yncA</name>
    <name evidence="4" type="ORF">Lbru_2397</name>
</gene>
<dbReference type="PATRIC" id="fig|29422.6.peg.2550"/>
<dbReference type="CDD" id="cd04301">
    <property type="entry name" value="NAT_SF"/>
    <property type="match status" value="1"/>
</dbReference>
<evidence type="ECO:0000256" key="2">
    <source>
        <dbReference type="ARBA" id="ARBA00023315"/>
    </source>
</evidence>
<dbReference type="RefSeq" id="WP_058442383.1">
    <property type="nucleotide sequence ID" value="NZ_CAAAHU010000013.1"/>
</dbReference>
<dbReference type="PROSITE" id="PS51186">
    <property type="entry name" value="GNAT"/>
    <property type="match status" value="1"/>
</dbReference>
<feature type="domain" description="N-acetyltransferase" evidence="3">
    <location>
        <begin position="4"/>
        <end position="165"/>
    </location>
</feature>
<dbReference type="Pfam" id="PF00583">
    <property type="entry name" value="Acetyltransf_1"/>
    <property type="match status" value="1"/>
</dbReference>
<dbReference type="GO" id="GO:0016747">
    <property type="term" value="F:acyltransferase activity, transferring groups other than amino-acyl groups"/>
    <property type="evidence" value="ECO:0007669"/>
    <property type="project" value="InterPro"/>
</dbReference>
<dbReference type="AlphaFoldDB" id="A0A0W0S4W4"/>
<evidence type="ECO:0000256" key="1">
    <source>
        <dbReference type="ARBA" id="ARBA00022679"/>
    </source>
</evidence>
<keyword evidence="1 4" id="KW-0808">Transferase</keyword>
<dbReference type="STRING" id="29422.Lbru_2397"/>
<dbReference type="SUPFAM" id="SSF55729">
    <property type="entry name" value="Acyl-CoA N-acyltransferases (Nat)"/>
    <property type="match status" value="1"/>
</dbReference>
<organism evidence="4 5">
    <name type="scientific">Legionella brunensis</name>
    <dbReference type="NCBI Taxonomy" id="29422"/>
    <lineage>
        <taxon>Bacteria</taxon>
        <taxon>Pseudomonadati</taxon>
        <taxon>Pseudomonadota</taxon>
        <taxon>Gammaproteobacteria</taxon>
        <taxon>Legionellales</taxon>
        <taxon>Legionellaceae</taxon>
        <taxon>Legionella</taxon>
    </lineage>
</organism>
<dbReference type="InterPro" id="IPR016181">
    <property type="entry name" value="Acyl_CoA_acyltransferase"/>
</dbReference>
<dbReference type="OrthoDB" id="5459937at2"/>
<keyword evidence="2 4" id="KW-0012">Acyltransferase</keyword>
<evidence type="ECO:0000313" key="5">
    <source>
        <dbReference type="Proteomes" id="UP000054742"/>
    </source>
</evidence>
<evidence type="ECO:0000313" key="4">
    <source>
        <dbReference type="EMBL" id="KTC78105.1"/>
    </source>
</evidence>
<dbReference type="Gene3D" id="3.40.630.30">
    <property type="match status" value="1"/>
</dbReference>
<dbReference type="InterPro" id="IPR000182">
    <property type="entry name" value="GNAT_dom"/>
</dbReference>
<protein>
    <submittedName>
        <fullName evidence="4">N-acyltransferase YncA</fullName>
        <ecNumber evidence="4">2.3.1.-</ecNumber>
    </submittedName>
</protein>
<evidence type="ECO:0000259" key="3">
    <source>
        <dbReference type="PROSITE" id="PS51186"/>
    </source>
</evidence>
<reference evidence="4 5" key="1">
    <citation type="submission" date="2015-11" db="EMBL/GenBank/DDBJ databases">
        <title>Genomic analysis of 38 Legionella species identifies large and diverse effector repertoires.</title>
        <authorList>
            <person name="Burstein D."/>
            <person name="Amaro F."/>
            <person name="Zusman T."/>
            <person name="Lifshitz Z."/>
            <person name="Cohen O."/>
            <person name="Gilbert J.A."/>
            <person name="Pupko T."/>
            <person name="Shuman H.A."/>
            <person name="Segal G."/>
        </authorList>
    </citation>
    <scope>NUCLEOTIDE SEQUENCE [LARGE SCALE GENOMIC DNA]</scope>
    <source>
        <strain evidence="4 5">ATCC 43878</strain>
    </source>
</reference>
<dbReference type="EC" id="2.3.1.-" evidence="4"/>
<accession>A0A0W0S4W4</accession>
<dbReference type="Proteomes" id="UP000054742">
    <property type="component" value="Unassembled WGS sequence"/>
</dbReference>
<sequence length="168" mass="19676">MLDFKLREATLQDWPQILSIYNYYIVNTVFNFELQTYCLSSRAAWFENFQEGSPYQLLIIVDKQNTVIGYAATTPFNPVTGYHTSFNVSVYCHPEFIGLGLGTHLLNELIERNTYSSMAHRLYAGITIPNDSSMNLFQKFNFVKVAHFTDVGYKFDRYWDVVWFERCI</sequence>
<comment type="caution">
    <text evidence="4">The sequence shown here is derived from an EMBL/GenBank/DDBJ whole genome shotgun (WGS) entry which is preliminary data.</text>
</comment>
<keyword evidence="5" id="KW-1185">Reference proteome</keyword>
<name>A0A0W0S4W4_9GAMM</name>